<evidence type="ECO:0000256" key="4">
    <source>
        <dbReference type="ARBA" id="ARBA00023136"/>
    </source>
</evidence>
<dbReference type="EMBL" id="UYRT01087586">
    <property type="protein sequence ID" value="VDN32720.1"/>
    <property type="molecule type" value="Genomic_DNA"/>
</dbReference>
<accession>A0A3P7N7H1</accession>
<keyword evidence="2 5" id="KW-0812">Transmembrane</keyword>
<dbReference type="OrthoDB" id="5985669at2759"/>
<comment type="subcellular location">
    <subcellularLocation>
        <location evidence="1">Membrane</location>
        <topology evidence="1">Multi-pass membrane protein</topology>
    </subcellularLocation>
</comment>
<dbReference type="EMBL" id="UYRT01087643">
    <property type="protein sequence ID" value="VDN32803.1"/>
    <property type="molecule type" value="Genomic_DNA"/>
</dbReference>
<dbReference type="PANTHER" id="PTHR21041">
    <property type="entry name" value="DENDRITIC CELL-SPECIFIC TRANSMEMBRANE PROTEIN"/>
    <property type="match status" value="1"/>
</dbReference>
<protein>
    <recommendedName>
        <fullName evidence="6">Dendritic cell-specific transmembrane protein-like domain-containing protein</fullName>
    </recommendedName>
</protein>
<gene>
    <name evidence="7" type="ORF">GPUH_LOCUS18917</name>
    <name evidence="8" type="ORF">GPUH_LOCUS18956</name>
</gene>
<evidence type="ECO:0000256" key="2">
    <source>
        <dbReference type="ARBA" id="ARBA00022692"/>
    </source>
</evidence>
<evidence type="ECO:0000313" key="9">
    <source>
        <dbReference type="Proteomes" id="UP000271098"/>
    </source>
</evidence>
<evidence type="ECO:0000256" key="5">
    <source>
        <dbReference type="SAM" id="Phobius"/>
    </source>
</evidence>
<evidence type="ECO:0000313" key="7">
    <source>
        <dbReference type="EMBL" id="VDN32720.1"/>
    </source>
</evidence>
<dbReference type="InterPro" id="IPR051856">
    <property type="entry name" value="CSR-E3_Ligase_Protein"/>
</dbReference>
<feature type="transmembrane region" description="Helical" evidence="5">
    <location>
        <begin position="152"/>
        <end position="171"/>
    </location>
</feature>
<name>A0A3P7N7H1_9BILA</name>
<dbReference type="GO" id="GO:0016020">
    <property type="term" value="C:membrane"/>
    <property type="evidence" value="ECO:0007669"/>
    <property type="project" value="UniProtKB-SubCell"/>
</dbReference>
<organism evidence="8 9">
    <name type="scientific">Gongylonema pulchrum</name>
    <dbReference type="NCBI Taxonomy" id="637853"/>
    <lineage>
        <taxon>Eukaryota</taxon>
        <taxon>Metazoa</taxon>
        <taxon>Ecdysozoa</taxon>
        <taxon>Nematoda</taxon>
        <taxon>Chromadorea</taxon>
        <taxon>Rhabditida</taxon>
        <taxon>Spirurina</taxon>
        <taxon>Spiruromorpha</taxon>
        <taxon>Spiruroidea</taxon>
        <taxon>Gongylonematidae</taxon>
        <taxon>Gongylonema</taxon>
    </lineage>
</organism>
<dbReference type="Proteomes" id="UP000271098">
    <property type="component" value="Unassembled WGS sequence"/>
</dbReference>
<keyword evidence="3 5" id="KW-1133">Transmembrane helix</keyword>
<evidence type="ECO:0000256" key="3">
    <source>
        <dbReference type="ARBA" id="ARBA00022989"/>
    </source>
</evidence>
<dbReference type="AlphaFoldDB" id="A0A3P7N7H1"/>
<dbReference type="PANTHER" id="PTHR21041:SF17">
    <property type="entry name" value="E3 UBIQUITIN-PROTEIN LIGASE DCST1"/>
    <property type="match status" value="1"/>
</dbReference>
<keyword evidence="4 5" id="KW-0472">Membrane</keyword>
<dbReference type="InterPro" id="IPR012858">
    <property type="entry name" value="DC_STAMP-like"/>
</dbReference>
<evidence type="ECO:0000259" key="6">
    <source>
        <dbReference type="Pfam" id="PF07782"/>
    </source>
</evidence>
<reference evidence="8 9" key="1">
    <citation type="submission" date="2018-11" db="EMBL/GenBank/DDBJ databases">
        <authorList>
            <consortium name="Pathogen Informatics"/>
        </authorList>
    </citation>
    <scope>NUCLEOTIDE SEQUENCE [LARGE SCALE GENOMIC DNA]</scope>
</reference>
<sequence>MTTLKQVLSCLFVLMIYTIFRDSIKMIRNYLNNIDFNNVYLTPYFWRIDKKRAKEGKIFLWPLSKAEKRSNGLMKPISPPTRAEIHASWLPLAKFTFILITANFVIQGSGFIADLVKQMLNFDYKRHSNITMSTEKCIFQPNPPDWAYAAKYILVPLLIMFLLQVIFGYVIKRATLFYIIGNIFRKRNKARIIHLYNKMLFVRINGRNLARARIRFQVQRRILQRQQIREKR</sequence>
<feature type="transmembrane region" description="Helical" evidence="5">
    <location>
        <begin position="92"/>
        <end position="113"/>
    </location>
</feature>
<evidence type="ECO:0000256" key="1">
    <source>
        <dbReference type="ARBA" id="ARBA00004141"/>
    </source>
</evidence>
<keyword evidence="9" id="KW-1185">Reference proteome</keyword>
<feature type="domain" description="Dendritic cell-specific transmembrane protein-like" evidence="6">
    <location>
        <begin position="102"/>
        <end position="196"/>
    </location>
</feature>
<proteinExistence type="predicted"/>
<dbReference type="Pfam" id="PF07782">
    <property type="entry name" value="DC_STAMP"/>
    <property type="match status" value="1"/>
</dbReference>
<evidence type="ECO:0000313" key="8">
    <source>
        <dbReference type="EMBL" id="VDN32803.1"/>
    </source>
</evidence>